<sequence>MEGGRTGARGASGGGGGRRGVMRRGQRWRPRCEEELPVWRGLRHTKAGWQGVSVQWSHMSAEVERWWSIDVSAVDSQRVKTQPGFGRTDNDGSFPLPRALSCHLIPQGLGSFEPLTDGGSGFPSLLSLETSAFFWAFPFVFRCSSSGGRSGISLLAILCVGAVGVWVV</sequence>
<dbReference type="PaxDb" id="65489-OBART02G22510.1"/>
<dbReference type="Gramene" id="OBART02G22510.1">
    <property type="protein sequence ID" value="OBART02G22510.1"/>
    <property type="gene ID" value="OBART02G22510"/>
</dbReference>
<dbReference type="EnsemblPlants" id="OBART02G22510.1">
    <property type="protein sequence ID" value="OBART02G22510.1"/>
    <property type="gene ID" value="OBART02G22510"/>
</dbReference>
<protein>
    <submittedName>
        <fullName evidence="2">Uncharacterized protein</fullName>
    </submittedName>
</protein>
<dbReference type="HOGENOM" id="CLU_1588975_0_0_1"/>
<reference evidence="2" key="1">
    <citation type="journal article" date="2009" name="Rice">
        <title>De Novo Next Generation Sequencing of Plant Genomes.</title>
        <authorList>
            <person name="Rounsley S."/>
            <person name="Marri P.R."/>
            <person name="Yu Y."/>
            <person name="He R."/>
            <person name="Sisneros N."/>
            <person name="Goicoechea J.L."/>
            <person name="Lee S.J."/>
            <person name="Angelova A."/>
            <person name="Kudrna D."/>
            <person name="Luo M."/>
            <person name="Affourtit J."/>
            <person name="Desany B."/>
            <person name="Knight J."/>
            <person name="Niazi F."/>
            <person name="Egholm M."/>
            <person name="Wing R.A."/>
        </authorList>
    </citation>
    <scope>NUCLEOTIDE SEQUENCE [LARGE SCALE GENOMIC DNA]</scope>
    <source>
        <strain evidence="2">cv. IRGC 105608</strain>
    </source>
</reference>
<proteinExistence type="predicted"/>
<name>A0A0D3F728_9ORYZ</name>
<dbReference type="Proteomes" id="UP000026960">
    <property type="component" value="Chromosome 2"/>
</dbReference>
<evidence type="ECO:0000256" key="1">
    <source>
        <dbReference type="SAM" id="MobiDB-lite"/>
    </source>
</evidence>
<accession>A0A0D3F728</accession>
<feature type="compositionally biased region" description="Gly residues" evidence="1">
    <location>
        <begin position="1"/>
        <end position="19"/>
    </location>
</feature>
<evidence type="ECO:0000313" key="2">
    <source>
        <dbReference type="EnsemblPlants" id="OBART02G22510.1"/>
    </source>
</evidence>
<dbReference type="AlphaFoldDB" id="A0A0D3F728"/>
<organism evidence="2">
    <name type="scientific">Oryza barthii</name>
    <dbReference type="NCBI Taxonomy" id="65489"/>
    <lineage>
        <taxon>Eukaryota</taxon>
        <taxon>Viridiplantae</taxon>
        <taxon>Streptophyta</taxon>
        <taxon>Embryophyta</taxon>
        <taxon>Tracheophyta</taxon>
        <taxon>Spermatophyta</taxon>
        <taxon>Magnoliopsida</taxon>
        <taxon>Liliopsida</taxon>
        <taxon>Poales</taxon>
        <taxon>Poaceae</taxon>
        <taxon>BOP clade</taxon>
        <taxon>Oryzoideae</taxon>
        <taxon>Oryzeae</taxon>
        <taxon>Oryzinae</taxon>
        <taxon>Oryza</taxon>
    </lineage>
</organism>
<evidence type="ECO:0000313" key="3">
    <source>
        <dbReference type="Proteomes" id="UP000026960"/>
    </source>
</evidence>
<keyword evidence="3" id="KW-1185">Reference proteome</keyword>
<reference evidence="2" key="2">
    <citation type="submission" date="2015-03" db="UniProtKB">
        <authorList>
            <consortium name="EnsemblPlants"/>
        </authorList>
    </citation>
    <scope>IDENTIFICATION</scope>
</reference>
<feature type="region of interest" description="Disordered" evidence="1">
    <location>
        <begin position="1"/>
        <end position="27"/>
    </location>
</feature>